<protein>
    <recommendedName>
        <fullName evidence="3">Peptidyl-prolyl cis-trans isomerase</fullName>
        <shortName evidence="3">PPIase</shortName>
        <ecNumber evidence="3">5.2.1.8</ecNumber>
    </recommendedName>
</protein>
<dbReference type="SUPFAM" id="SSF50891">
    <property type="entry name" value="Cyclophilin-like"/>
    <property type="match status" value="1"/>
</dbReference>
<reference evidence="6" key="1">
    <citation type="submission" date="2018-08" db="EMBL/GenBank/DDBJ databases">
        <authorList>
            <person name="Kim S.-J."/>
            <person name="Jung G.-Y."/>
        </authorList>
    </citation>
    <scope>NUCLEOTIDE SEQUENCE [LARGE SCALE GENOMIC DNA]</scope>
    <source>
        <strain evidence="6">GY_H</strain>
    </source>
</reference>
<gene>
    <name evidence="5" type="ORF">DXH78_17950</name>
</gene>
<accession>A0A371B0R0</accession>
<feature type="chain" id="PRO_5016476679" description="Peptidyl-prolyl cis-trans isomerase" evidence="3">
    <location>
        <begin position="23"/>
        <end position="213"/>
    </location>
</feature>
<feature type="domain" description="PPIase cyclophilin-type" evidence="4">
    <location>
        <begin position="50"/>
        <end position="169"/>
    </location>
</feature>
<dbReference type="Proteomes" id="UP000263993">
    <property type="component" value="Unassembled WGS sequence"/>
</dbReference>
<evidence type="ECO:0000313" key="5">
    <source>
        <dbReference type="EMBL" id="RDV01122.1"/>
    </source>
</evidence>
<comment type="similarity">
    <text evidence="3">Belongs to the cyclophilin-type PPIase family.</text>
</comment>
<proteinExistence type="inferred from homology"/>
<dbReference type="Gene3D" id="2.40.100.10">
    <property type="entry name" value="Cyclophilin-like"/>
    <property type="match status" value="1"/>
</dbReference>
<evidence type="ECO:0000259" key="4">
    <source>
        <dbReference type="PROSITE" id="PS50072"/>
    </source>
</evidence>
<dbReference type="InterPro" id="IPR029000">
    <property type="entry name" value="Cyclophilin-like_dom_sf"/>
</dbReference>
<dbReference type="PROSITE" id="PS50072">
    <property type="entry name" value="CSA_PPIASE_2"/>
    <property type="match status" value="1"/>
</dbReference>
<keyword evidence="6" id="KW-1185">Reference proteome</keyword>
<comment type="caution">
    <text evidence="5">The sequence shown here is derived from an EMBL/GenBank/DDBJ whole genome shotgun (WGS) entry which is preliminary data.</text>
</comment>
<feature type="signal peptide" evidence="3">
    <location>
        <begin position="1"/>
        <end position="22"/>
    </location>
</feature>
<keyword evidence="3" id="KW-0732">Signal</keyword>
<dbReference type="InterPro" id="IPR002130">
    <property type="entry name" value="Cyclophilin-type_PPIase_dom"/>
</dbReference>
<dbReference type="InterPro" id="IPR044665">
    <property type="entry name" value="E_coli_cyclophilin_A-like"/>
</dbReference>
<comment type="function">
    <text evidence="3">PPIases accelerate the folding of proteins. It catalyzes the cis-trans isomerization of proline imidic peptide bonds in oligopeptides.</text>
</comment>
<dbReference type="AlphaFoldDB" id="A0A371B0R0"/>
<evidence type="ECO:0000256" key="3">
    <source>
        <dbReference type="RuleBase" id="RU363019"/>
    </source>
</evidence>
<sequence length="213" mass="23172">MISRRLLLSVALLTAGLSPALAQNAKLANPAALTEQAPATYKAKFDTSKGSFVIQVTRAWAPTGADRFYNLVKNGYFDDGRFFRVIPGFMVQFGLNADPALNAKWRVARIQDDRVSQSNTRGMVTFATSGPNARTTQVFINFDDNSRLDGMGFAPFGKVVSGMDIVDKLYSGYGEGAPNGRGPDQNRIQTEGNAYLTQGFPRLDHVTKATIVP</sequence>
<dbReference type="CDD" id="cd00317">
    <property type="entry name" value="cyclophilin"/>
    <property type="match status" value="1"/>
</dbReference>
<dbReference type="RefSeq" id="WP_115518638.1">
    <property type="nucleotide sequence ID" value="NZ_QRGO01000003.1"/>
</dbReference>
<comment type="catalytic activity">
    <reaction evidence="3">
        <text>[protein]-peptidylproline (omega=180) = [protein]-peptidylproline (omega=0)</text>
        <dbReference type="Rhea" id="RHEA:16237"/>
        <dbReference type="Rhea" id="RHEA-COMP:10747"/>
        <dbReference type="Rhea" id="RHEA-COMP:10748"/>
        <dbReference type="ChEBI" id="CHEBI:83833"/>
        <dbReference type="ChEBI" id="CHEBI:83834"/>
        <dbReference type="EC" id="5.2.1.8"/>
    </reaction>
</comment>
<keyword evidence="2 3" id="KW-0413">Isomerase</keyword>
<dbReference type="Pfam" id="PF00160">
    <property type="entry name" value="Pro_isomerase"/>
    <property type="match status" value="1"/>
</dbReference>
<dbReference type="OrthoDB" id="9807797at2"/>
<dbReference type="GO" id="GO:0003755">
    <property type="term" value="F:peptidyl-prolyl cis-trans isomerase activity"/>
    <property type="evidence" value="ECO:0007669"/>
    <property type="project" value="UniProtKB-UniRule"/>
</dbReference>
<evidence type="ECO:0000256" key="1">
    <source>
        <dbReference type="ARBA" id="ARBA00023110"/>
    </source>
</evidence>
<keyword evidence="1 3" id="KW-0697">Rotamase</keyword>
<organism evidence="5 6">
    <name type="scientific">Undibacter mobilis</name>
    <dbReference type="NCBI Taxonomy" id="2292256"/>
    <lineage>
        <taxon>Bacteria</taxon>
        <taxon>Pseudomonadati</taxon>
        <taxon>Pseudomonadota</taxon>
        <taxon>Alphaproteobacteria</taxon>
        <taxon>Hyphomicrobiales</taxon>
        <taxon>Nitrobacteraceae</taxon>
        <taxon>Undibacter</taxon>
    </lineage>
</organism>
<evidence type="ECO:0000313" key="6">
    <source>
        <dbReference type="Proteomes" id="UP000263993"/>
    </source>
</evidence>
<dbReference type="PRINTS" id="PR00153">
    <property type="entry name" value="CSAPPISMRASE"/>
</dbReference>
<evidence type="ECO:0000256" key="2">
    <source>
        <dbReference type="ARBA" id="ARBA00023235"/>
    </source>
</evidence>
<dbReference type="EC" id="5.2.1.8" evidence="3"/>
<dbReference type="PANTHER" id="PTHR43246">
    <property type="entry name" value="PEPTIDYL-PROLYL CIS-TRANS ISOMERASE CYP38, CHLOROPLASTIC"/>
    <property type="match status" value="1"/>
</dbReference>
<dbReference type="EMBL" id="QRGO01000003">
    <property type="protein sequence ID" value="RDV01122.1"/>
    <property type="molecule type" value="Genomic_DNA"/>
</dbReference>
<name>A0A371B0R0_9BRAD</name>